<accession>A0A7M2REN3</accession>
<dbReference type="InterPro" id="IPR050490">
    <property type="entry name" value="Bact_solute-bd_prot1"/>
</dbReference>
<protein>
    <submittedName>
        <fullName evidence="3">Extracellular solute-binding protein</fullName>
    </submittedName>
</protein>
<dbReference type="PANTHER" id="PTHR43649">
    <property type="entry name" value="ARABINOSE-BINDING PROTEIN-RELATED"/>
    <property type="match status" value="1"/>
</dbReference>
<dbReference type="PROSITE" id="PS51257">
    <property type="entry name" value="PROKAR_LIPOPROTEIN"/>
    <property type="match status" value="1"/>
</dbReference>
<keyword evidence="2" id="KW-0732">Signal</keyword>
<dbReference type="Proteomes" id="UP000593601">
    <property type="component" value="Chromosome"/>
</dbReference>
<dbReference type="RefSeq" id="WP_193735148.1">
    <property type="nucleotide sequence ID" value="NZ_CP063304.1"/>
</dbReference>
<evidence type="ECO:0000313" key="4">
    <source>
        <dbReference type="Proteomes" id="UP000593601"/>
    </source>
</evidence>
<dbReference type="SUPFAM" id="SSF53850">
    <property type="entry name" value="Periplasmic binding protein-like II"/>
    <property type="match status" value="1"/>
</dbReference>
<gene>
    <name evidence="3" type="ORF">INP51_12360</name>
</gene>
<dbReference type="AlphaFoldDB" id="A0A7M2REN3"/>
<evidence type="ECO:0000256" key="2">
    <source>
        <dbReference type="SAM" id="SignalP"/>
    </source>
</evidence>
<dbReference type="EMBL" id="CP063304">
    <property type="protein sequence ID" value="QOV18786.1"/>
    <property type="molecule type" value="Genomic_DNA"/>
</dbReference>
<sequence>MRKKVISMVLCMSMVAGIMAGCGKQSSDKTNESSATDEGGKNTGKITMFLDDAATQDNFQDYIDAAEKATNLDIEVVPMPTNTSDRTAKFMTILSSGDDSIDIISVDQEMVQSVVNTDYLEPLDDVLTDDVKAEFPESFIKMSNGKGIPMFMEIFCFWINSKYVKEAGMDAVKTKEDFVNFLQSVSKDGVYGYGGGWEQTYVWNDIGEFVNLFGGDMFDWSNKNTQEAVKFMKEMVDKKYTPISQIADQYTELNQRIMDGSSASMLNYSSFMPTYEKAGRYGGDDIHIAPMLNFGKETTYANGWQYVLNSASKNKKAAKIFLKWAASLEGQKVYAETFSRLPARTDVVDDPEFKVPGIDELKSYLKDTELIARPLPNNSNEYINEVGSLFQKYIGEEITFDDYVSKMQECMKTYFPEDVK</sequence>
<evidence type="ECO:0000313" key="3">
    <source>
        <dbReference type="EMBL" id="QOV18786.1"/>
    </source>
</evidence>
<keyword evidence="4" id="KW-1185">Reference proteome</keyword>
<dbReference type="PANTHER" id="PTHR43649:SF12">
    <property type="entry name" value="DIACETYLCHITOBIOSE BINDING PROTEIN DASA"/>
    <property type="match status" value="1"/>
</dbReference>
<evidence type="ECO:0000256" key="1">
    <source>
        <dbReference type="SAM" id="MobiDB-lite"/>
    </source>
</evidence>
<proteinExistence type="predicted"/>
<organism evidence="3 4">
    <name type="scientific">Blautia liquoris</name>
    <dbReference type="NCBI Taxonomy" id="2779518"/>
    <lineage>
        <taxon>Bacteria</taxon>
        <taxon>Bacillati</taxon>
        <taxon>Bacillota</taxon>
        <taxon>Clostridia</taxon>
        <taxon>Lachnospirales</taxon>
        <taxon>Lachnospiraceae</taxon>
        <taxon>Blautia</taxon>
    </lineage>
</organism>
<dbReference type="Gene3D" id="3.40.190.10">
    <property type="entry name" value="Periplasmic binding protein-like II"/>
    <property type="match status" value="1"/>
</dbReference>
<feature type="region of interest" description="Disordered" evidence="1">
    <location>
        <begin position="23"/>
        <end position="42"/>
    </location>
</feature>
<reference evidence="3 4" key="1">
    <citation type="submission" date="2020-10" db="EMBL/GenBank/DDBJ databases">
        <title>Blautia liquoris sp.nov., isolated from the mud in a fermentation cellar used for the production of Chinese strong-flavoured liquor.</title>
        <authorList>
            <person name="Lu L."/>
        </authorList>
    </citation>
    <scope>NUCLEOTIDE SEQUENCE [LARGE SCALE GENOMIC DNA]</scope>
    <source>
        <strain evidence="3 4">LZLJ-3</strain>
    </source>
</reference>
<feature type="signal peptide" evidence="2">
    <location>
        <begin position="1"/>
        <end position="20"/>
    </location>
</feature>
<dbReference type="Pfam" id="PF13416">
    <property type="entry name" value="SBP_bac_8"/>
    <property type="match status" value="1"/>
</dbReference>
<feature type="chain" id="PRO_5038409276" evidence="2">
    <location>
        <begin position="21"/>
        <end position="420"/>
    </location>
</feature>
<dbReference type="InterPro" id="IPR006059">
    <property type="entry name" value="SBP"/>
</dbReference>
<dbReference type="KEGG" id="bliq:INP51_12360"/>
<name>A0A7M2REN3_9FIRM</name>